<keyword evidence="10" id="KW-1185">Reference proteome</keyword>
<evidence type="ECO:0000256" key="4">
    <source>
        <dbReference type="ARBA" id="ARBA00022837"/>
    </source>
</evidence>
<dbReference type="Pfam" id="PF09260">
    <property type="entry name" value="A_amylase_dom_C"/>
    <property type="match status" value="1"/>
</dbReference>
<dbReference type="Proteomes" id="UP000714275">
    <property type="component" value="Unassembled WGS sequence"/>
</dbReference>
<evidence type="ECO:0000259" key="8">
    <source>
        <dbReference type="Pfam" id="PF09260"/>
    </source>
</evidence>
<evidence type="ECO:0000313" key="9">
    <source>
        <dbReference type="EMBL" id="KAG1775111.1"/>
    </source>
</evidence>
<dbReference type="Gene3D" id="2.60.40.1180">
    <property type="entry name" value="Golgi alpha-mannosidase II"/>
    <property type="match status" value="1"/>
</dbReference>
<protein>
    <recommendedName>
        <fullName evidence="8">Alpha-amylase domain-containing protein</fullName>
    </recommendedName>
</protein>
<proteinExistence type="predicted"/>
<comment type="cofactor">
    <cofactor evidence="1">
        <name>Ca(2+)</name>
        <dbReference type="ChEBI" id="CHEBI:29108"/>
    </cofactor>
</comment>
<dbReference type="GO" id="GO:0004556">
    <property type="term" value="F:alpha-amylase activity"/>
    <property type="evidence" value="ECO:0007669"/>
    <property type="project" value="InterPro"/>
</dbReference>
<evidence type="ECO:0000313" key="10">
    <source>
        <dbReference type="Proteomes" id="UP000714275"/>
    </source>
</evidence>
<evidence type="ECO:0000256" key="7">
    <source>
        <dbReference type="SAM" id="Phobius"/>
    </source>
</evidence>
<evidence type="ECO:0000256" key="6">
    <source>
        <dbReference type="ARBA" id="ARBA00023295"/>
    </source>
</evidence>
<organism evidence="9 10">
    <name type="scientific">Suillus placidus</name>
    <dbReference type="NCBI Taxonomy" id="48579"/>
    <lineage>
        <taxon>Eukaryota</taxon>
        <taxon>Fungi</taxon>
        <taxon>Dikarya</taxon>
        <taxon>Basidiomycota</taxon>
        <taxon>Agaricomycotina</taxon>
        <taxon>Agaricomycetes</taxon>
        <taxon>Agaricomycetidae</taxon>
        <taxon>Boletales</taxon>
        <taxon>Suillineae</taxon>
        <taxon>Suillaceae</taxon>
        <taxon>Suillus</taxon>
    </lineage>
</organism>
<evidence type="ECO:0000256" key="3">
    <source>
        <dbReference type="ARBA" id="ARBA00022801"/>
    </source>
</evidence>
<dbReference type="SUPFAM" id="SSF51011">
    <property type="entry name" value="Glycosyl hydrolase domain"/>
    <property type="match status" value="1"/>
</dbReference>
<keyword evidence="4" id="KW-0106">Calcium</keyword>
<keyword evidence="7" id="KW-1133">Transmembrane helix</keyword>
<accession>A0A9P7D1J6</accession>
<evidence type="ECO:0000256" key="1">
    <source>
        <dbReference type="ARBA" id="ARBA00001913"/>
    </source>
</evidence>
<evidence type="ECO:0000256" key="2">
    <source>
        <dbReference type="ARBA" id="ARBA00022723"/>
    </source>
</evidence>
<dbReference type="GO" id="GO:0005509">
    <property type="term" value="F:calcium ion binding"/>
    <property type="evidence" value="ECO:0007669"/>
    <property type="project" value="InterPro"/>
</dbReference>
<dbReference type="GO" id="GO:0016052">
    <property type="term" value="P:carbohydrate catabolic process"/>
    <property type="evidence" value="ECO:0007669"/>
    <property type="project" value="InterPro"/>
</dbReference>
<dbReference type="InterPro" id="IPR013780">
    <property type="entry name" value="Glyco_hydro_b"/>
</dbReference>
<feature type="domain" description="Alpha-amylase" evidence="8">
    <location>
        <begin position="89"/>
        <end position="169"/>
    </location>
</feature>
<feature type="transmembrane region" description="Helical" evidence="7">
    <location>
        <begin position="183"/>
        <end position="200"/>
    </location>
</feature>
<name>A0A9P7D1J6_9AGAM</name>
<keyword evidence="2" id="KW-0479">Metal-binding</keyword>
<dbReference type="AlphaFoldDB" id="A0A9P7D1J6"/>
<keyword evidence="5" id="KW-0119">Carbohydrate metabolism</keyword>
<gene>
    <name evidence="9" type="ORF">EV702DRAFT_1047219</name>
</gene>
<comment type="caution">
    <text evidence="9">The sequence shown here is derived from an EMBL/GenBank/DDBJ whole genome shotgun (WGS) entry which is preliminary data.</text>
</comment>
<keyword evidence="6" id="KW-0326">Glycosidase</keyword>
<evidence type="ECO:0000256" key="5">
    <source>
        <dbReference type="ARBA" id="ARBA00023277"/>
    </source>
</evidence>
<keyword evidence="7" id="KW-0472">Membrane</keyword>
<dbReference type="OrthoDB" id="204980at2759"/>
<keyword evidence="3" id="KW-0378">Hydrolase</keyword>
<dbReference type="InterPro" id="IPR015340">
    <property type="entry name" value="A_amylase_C_dom"/>
</dbReference>
<reference evidence="9" key="1">
    <citation type="journal article" date="2020" name="New Phytol.">
        <title>Comparative genomics reveals dynamic genome evolution in host specialist ectomycorrhizal fungi.</title>
        <authorList>
            <person name="Lofgren L.A."/>
            <person name="Nguyen N.H."/>
            <person name="Vilgalys R."/>
            <person name="Ruytinx J."/>
            <person name="Liao H.L."/>
            <person name="Branco S."/>
            <person name="Kuo A."/>
            <person name="LaButti K."/>
            <person name="Lipzen A."/>
            <person name="Andreopoulos W."/>
            <person name="Pangilinan J."/>
            <person name="Riley R."/>
            <person name="Hundley H."/>
            <person name="Na H."/>
            <person name="Barry K."/>
            <person name="Grigoriev I.V."/>
            <person name="Stajich J.E."/>
            <person name="Kennedy P.G."/>
        </authorList>
    </citation>
    <scope>NUCLEOTIDE SEQUENCE</scope>
    <source>
        <strain evidence="9">DOB743</strain>
    </source>
</reference>
<dbReference type="EMBL" id="JABBWD010000036">
    <property type="protein sequence ID" value="KAG1775111.1"/>
    <property type="molecule type" value="Genomic_DNA"/>
</dbReference>
<keyword evidence="7" id="KW-0812">Transmembrane</keyword>
<sequence length="201" mass="22046">MFLMIDVVVNHMVTTLSLNATASSFDNGQEQGLSGGYPPANHEAIWTTRYNNESAEYLAFKNLNRARKIAMAADAYFLTTPMKFLETNTNNTLAIWKPPMLTLLTNAGSTSACWNVTTKLFKPHQHIVDVLTCGVHVADECGGVTVESPAGLPKAFMPVTTLEDSPDLCPASDLSGELAARRISWWMATYVMTCILLLWIA</sequence>